<evidence type="ECO:0000256" key="1">
    <source>
        <dbReference type="SAM" id="Phobius"/>
    </source>
</evidence>
<comment type="caution">
    <text evidence="2">The sequence shown here is derived from an EMBL/GenBank/DDBJ whole genome shotgun (WGS) entry which is preliminary data.</text>
</comment>
<reference evidence="2 3" key="1">
    <citation type="submission" date="2014-07" db="EMBL/GenBank/DDBJ databases">
        <title>Tepidicaulis marinum gen. nov., sp. nov., a novel marine bacterium denitrifying nitrate to nitrous oxide strictly under microaerobic conditions.</title>
        <authorList>
            <person name="Takeuchi M."/>
            <person name="Yamagishi T."/>
            <person name="Kamagata Y."/>
            <person name="Oshima K."/>
            <person name="Hattori M."/>
            <person name="Katayama T."/>
            <person name="Hanada S."/>
            <person name="Tamaki H."/>
            <person name="Marumo K."/>
            <person name="Maeda H."/>
            <person name="Nedachi M."/>
            <person name="Iwasaki W."/>
            <person name="Suwa Y."/>
            <person name="Sakata S."/>
        </authorList>
    </citation>
    <scope>NUCLEOTIDE SEQUENCE [LARGE SCALE GENOMIC DNA]</scope>
    <source>
        <strain evidence="2 3">MA2</strain>
    </source>
</reference>
<name>A0A081BBR8_9HYPH</name>
<keyword evidence="1" id="KW-0472">Membrane</keyword>
<keyword evidence="1" id="KW-0812">Transmembrane</keyword>
<proteinExistence type="predicted"/>
<dbReference type="EMBL" id="BBIO01000009">
    <property type="protein sequence ID" value="GAK45486.1"/>
    <property type="molecule type" value="Genomic_DNA"/>
</dbReference>
<keyword evidence="3" id="KW-1185">Reference proteome</keyword>
<organism evidence="2 3">
    <name type="scientific">Tepidicaulis marinus</name>
    <dbReference type="NCBI Taxonomy" id="1333998"/>
    <lineage>
        <taxon>Bacteria</taxon>
        <taxon>Pseudomonadati</taxon>
        <taxon>Pseudomonadota</taxon>
        <taxon>Alphaproteobacteria</taxon>
        <taxon>Hyphomicrobiales</taxon>
        <taxon>Parvibaculaceae</taxon>
        <taxon>Tepidicaulis</taxon>
    </lineage>
</organism>
<evidence type="ECO:0000313" key="2">
    <source>
        <dbReference type="EMBL" id="GAK45486.1"/>
    </source>
</evidence>
<evidence type="ECO:0000313" key="3">
    <source>
        <dbReference type="Proteomes" id="UP000028702"/>
    </source>
</evidence>
<keyword evidence="1" id="KW-1133">Transmembrane helix</keyword>
<feature type="transmembrane region" description="Helical" evidence="1">
    <location>
        <begin position="168"/>
        <end position="190"/>
    </location>
</feature>
<sequence length="201" mass="21018">MLWGIAVLSGLALGINLIGTMAASIKMAAEARQNVLIASAPDFAARSAATLARNIVSSVDPAGRLGELSHEHRDEAFGQLVLGQAANLAIRQMEAEGHVDLAVSMSRTWIREAPALAQLAFAGEAEKGARFTAGIGGASTAETRMPTSLTARTLNARPLGTMPERRVLMLYLSNVLFLATGVLAAGLALANHRRQGAGELH</sequence>
<accession>A0A081BBR8</accession>
<dbReference type="AlphaFoldDB" id="A0A081BBR8"/>
<gene>
    <name evidence="2" type="ORF">M2A_1985</name>
</gene>
<dbReference type="Proteomes" id="UP000028702">
    <property type="component" value="Unassembled WGS sequence"/>
</dbReference>
<protein>
    <submittedName>
        <fullName evidence="2">Sensory box/GGDEF protein</fullName>
    </submittedName>
</protein>